<protein>
    <submittedName>
        <fullName evidence="2">KIAA0753</fullName>
    </submittedName>
</protein>
<dbReference type="Pfam" id="PF15718">
    <property type="entry name" value="MNR"/>
    <property type="match status" value="1"/>
</dbReference>
<feature type="region of interest" description="Disordered" evidence="1">
    <location>
        <begin position="376"/>
        <end position="435"/>
    </location>
</feature>
<reference evidence="2" key="2">
    <citation type="submission" date="2025-08" db="UniProtKB">
        <authorList>
            <consortium name="Ensembl"/>
        </authorList>
    </citation>
    <scope>IDENTIFICATION</scope>
</reference>
<evidence type="ECO:0000313" key="2">
    <source>
        <dbReference type="Ensembl" id="ENSECRP00000012639.1"/>
    </source>
</evidence>
<dbReference type="AlphaFoldDB" id="A0A8C4S5V5"/>
<dbReference type="InterPro" id="IPR031447">
    <property type="entry name" value="MNR"/>
</dbReference>
<dbReference type="GO" id="GO:0007099">
    <property type="term" value="P:centriole replication"/>
    <property type="evidence" value="ECO:0007669"/>
    <property type="project" value="InterPro"/>
</dbReference>
<organism evidence="2 3">
    <name type="scientific">Erpetoichthys calabaricus</name>
    <name type="common">Rope fish</name>
    <name type="synonym">Calamoichthys calabaricus</name>
    <dbReference type="NCBI Taxonomy" id="27687"/>
    <lineage>
        <taxon>Eukaryota</taxon>
        <taxon>Metazoa</taxon>
        <taxon>Chordata</taxon>
        <taxon>Craniata</taxon>
        <taxon>Vertebrata</taxon>
        <taxon>Euteleostomi</taxon>
        <taxon>Actinopterygii</taxon>
        <taxon>Polypteriformes</taxon>
        <taxon>Polypteridae</taxon>
        <taxon>Erpetoichthys</taxon>
    </lineage>
</organism>
<name>A0A8C4S5V5_ERPCA</name>
<evidence type="ECO:0000313" key="3">
    <source>
        <dbReference type="Proteomes" id="UP000694620"/>
    </source>
</evidence>
<dbReference type="Proteomes" id="UP000694620">
    <property type="component" value="Chromosome 8"/>
</dbReference>
<dbReference type="Ensembl" id="ENSECRT00000012855.1">
    <property type="protein sequence ID" value="ENSECRP00000012639.1"/>
    <property type="gene ID" value="ENSECRG00000008432.1"/>
</dbReference>
<reference evidence="2" key="3">
    <citation type="submission" date="2025-09" db="UniProtKB">
        <authorList>
            <consortium name="Ensembl"/>
        </authorList>
    </citation>
    <scope>IDENTIFICATION</scope>
</reference>
<reference evidence="2" key="1">
    <citation type="submission" date="2021-06" db="EMBL/GenBank/DDBJ databases">
        <authorList>
            <consortium name="Wellcome Sanger Institute Data Sharing"/>
        </authorList>
    </citation>
    <scope>NUCLEOTIDE SEQUENCE [LARGE SCALE GENOMIC DNA]</scope>
</reference>
<dbReference type="GO" id="GO:0071539">
    <property type="term" value="P:protein localization to centrosome"/>
    <property type="evidence" value="ECO:0007669"/>
    <property type="project" value="TreeGrafter"/>
</dbReference>
<feature type="region of interest" description="Disordered" evidence="1">
    <location>
        <begin position="180"/>
        <end position="203"/>
    </location>
</feature>
<sequence length="890" mass="100669">MKPQKWPLQVTFAKMNQMGGTWKADAQTRNQFLQNQLQFNRDVPAMPANLATRFCNPAPIIIEKLAPFKPCNDASSPQVANSPGTSESSMQFSVISEERLQWAVKKAQRDLRRQKQMSILADSLQEPTTVNAEDEEPHEKMSHGLKQKTKKPNNTSARAEVMPSGASVLVYIPEKLIHPTSAKMPVSPPTKDSGPIQRQGSPFKNQEGKLLVEMCRLQKELHACKKGFEEIANRGEPIEPLDPNEVRRAHVRRQEQAARSARIIYALQQRVKEILEEVDRFSPHKDKNAIKSRAMDRLIVAHRGTVRALQVFVSQLSDQMETRVPSYYRELAKLVRQLALCSAKLVAGAGVGRAVSESTINILEQLENLEVAIQATENQKKKDPHVRGSSSSPLRKSSTPRRRGAMIGKFRASAANRKNTRGVTHSSEVVSKTDHSSSLDRNEVLKAGIKNLIRLGVLKEEDHATSKPPSQKGVLLVNGPQGFRKTPQQVNVQFHQSTLASKLKENQPPIKENTTPWIPPHPTSPPASPKRAPWKKQYLRVPLPYSQEHKSPGRECEILKEITEKERKHLMENEAVRQAWLETEMVNKANEVKKLLKEETDHVLRLRSEAASPTRWAEAAEREARKRLGPLLDRAQKIGDKMEKNSSLKNRLSMQAAEKAAWNADLLSEKILDELLEDTVQALWNIEESRQIHQAGMAMQDSPTLETMLARMEEMEKDQEAVRQRLTRIIYSDPDVWTEADKTGKSSHEKKPVNPLPIKITKSMERRDPSVEIIVEAPVESNVVHEDSSIEEQSQENENHTIPKTVEFRNSAATTLFLPKRMQQNILDYRERHEAFLRLIYHDAVGGFNPWDIVNSLAEELMSEALSEVAAEFQGVCEEYAEAVFTSEFL</sequence>
<accession>A0A8C4S5V5</accession>
<dbReference type="GO" id="GO:0034451">
    <property type="term" value="C:centriolar satellite"/>
    <property type="evidence" value="ECO:0007669"/>
    <property type="project" value="TreeGrafter"/>
</dbReference>
<feature type="compositionally biased region" description="Low complexity" evidence="1">
    <location>
        <begin position="387"/>
        <end position="397"/>
    </location>
</feature>
<proteinExistence type="predicted"/>
<dbReference type="PANTHER" id="PTHR15732">
    <property type="entry name" value="PROTEIN MOONRAKER"/>
    <property type="match status" value="1"/>
</dbReference>
<dbReference type="PANTHER" id="PTHR15732:SF4">
    <property type="entry name" value="PROTEIN MOONRAKER"/>
    <property type="match status" value="1"/>
</dbReference>
<dbReference type="GeneTree" id="ENSGT00390000009714"/>
<keyword evidence="3" id="KW-1185">Reference proteome</keyword>
<feature type="region of interest" description="Disordered" evidence="1">
    <location>
        <begin position="507"/>
        <end position="533"/>
    </location>
</feature>
<gene>
    <name evidence="2" type="primary">KIAA0753</name>
</gene>
<evidence type="ECO:0000256" key="1">
    <source>
        <dbReference type="SAM" id="MobiDB-lite"/>
    </source>
</evidence>
<feature type="compositionally biased region" description="Pro residues" evidence="1">
    <location>
        <begin position="517"/>
        <end position="528"/>
    </location>
</feature>
<feature type="compositionally biased region" description="Polar residues" evidence="1">
    <location>
        <begin position="421"/>
        <end position="430"/>
    </location>
</feature>
<feature type="region of interest" description="Disordered" evidence="1">
    <location>
        <begin position="124"/>
        <end position="160"/>
    </location>
</feature>